<comment type="similarity">
    <text evidence="2 8">Belongs to the bacterial ribosomal protein bS20 family.</text>
</comment>
<dbReference type="Pfam" id="PF01649">
    <property type="entry name" value="Ribosomal_S20p"/>
    <property type="match status" value="1"/>
</dbReference>
<dbReference type="NCBIfam" id="TIGR00029">
    <property type="entry name" value="S20"/>
    <property type="match status" value="1"/>
</dbReference>
<evidence type="ECO:0000256" key="9">
    <source>
        <dbReference type="SAM" id="MobiDB-lite"/>
    </source>
</evidence>
<dbReference type="Gene3D" id="1.20.58.110">
    <property type="entry name" value="Ribosomal protein S20"/>
    <property type="match status" value="1"/>
</dbReference>
<dbReference type="PANTHER" id="PTHR33398:SF1">
    <property type="entry name" value="SMALL RIBOSOMAL SUBUNIT PROTEIN BS20C"/>
    <property type="match status" value="1"/>
</dbReference>
<comment type="function">
    <text evidence="1 8">Binds directly to 16S ribosomal RNA.</text>
</comment>
<dbReference type="AlphaFoldDB" id="A0A841GR21"/>
<evidence type="ECO:0000256" key="7">
    <source>
        <dbReference type="ARBA" id="ARBA00035136"/>
    </source>
</evidence>
<dbReference type="GO" id="GO:0015935">
    <property type="term" value="C:small ribosomal subunit"/>
    <property type="evidence" value="ECO:0007669"/>
    <property type="project" value="TreeGrafter"/>
</dbReference>
<dbReference type="RefSeq" id="WP_170037429.1">
    <property type="nucleotide sequence ID" value="NZ_JABDTL010000002.1"/>
</dbReference>
<evidence type="ECO:0000256" key="3">
    <source>
        <dbReference type="ARBA" id="ARBA00022730"/>
    </source>
</evidence>
<organism evidence="10 11">
    <name type="scientific">Longimicrobium terrae</name>
    <dbReference type="NCBI Taxonomy" id="1639882"/>
    <lineage>
        <taxon>Bacteria</taxon>
        <taxon>Pseudomonadati</taxon>
        <taxon>Gemmatimonadota</taxon>
        <taxon>Longimicrobiia</taxon>
        <taxon>Longimicrobiales</taxon>
        <taxon>Longimicrobiaceae</taxon>
        <taxon>Longimicrobium</taxon>
    </lineage>
</organism>
<evidence type="ECO:0000256" key="8">
    <source>
        <dbReference type="HAMAP-Rule" id="MF_00500"/>
    </source>
</evidence>
<accession>A0A841GR21</accession>
<keyword evidence="5 8" id="KW-0689">Ribosomal protein</keyword>
<evidence type="ECO:0000256" key="2">
    <source>
        <dbReference type="ARBA" id="ARBA00007634"/>
    </source>
</evidence>
<keyword evidence="6 8" id="KW-0687">Ribonucleoprotein</keyword>
<dbReference type="Proteomes" id="UP000582837">
    <property type="component" value="Unassembled WGS sequence"/>
</dbReference>
<protein>
    <recommendedName>
        <fullName evidence="7 8">Small ribosomal subunit protein bS20</fullName>
    </recommendedName>
</protein>
<dbReference type="HAMAP" id="MF_00500">
    <property type="entry name" value="Ribosomal_bS20"/>
    <property type="match status" value="1"/>
</dbReference>
<evidence type="ECO:0000256" key="6">
    <source>
        <dbReference type="ARBA" id="ARBA00023274"/>
    </source>
</evidence>
<evidence type="ECO:0000313" key="11">
    <source>
        <dbReference type="Proteomes" id="UP000582837"/>
    </source>
</evidence>
<gene>
    <name evidence="8" type="primary">rpsT</name>
    <name evidence="10" type="ORF">HNQ61_001145</name>
</gene>
<dbReference type="InterPro" id="IPR002583">
    <property type="entry name" value="Ribosomal_bS20"/>
</dbReference>
<evidence type="ECO:0000256" key="5">
    <source>
        <dbReference type="ARBA" id="ARBA00022980"/>
    </source>
</evidence>
<dbReference type="GO" id="GO:0005829">
    <property type="term" value="C:cytosol"/>
    <property type="evidence" value="ECO:0007669"/>
    <property type="project" value="TreeGrafter"/>
</dbReference>
<dbReference type="PANTHER" id="PTHR33398">
    <property type="entry name" value="30S RIBOSOMAL PROTEIN S20"/>
    <property type="match status" value="1"/>
</dbReference>
<name>A0A841GR21_9BACT</name>
<keyword evidence="11" id="KW-1185">Reference proteome</keyword>
<feature type="region of interest" description="Disordered" evidence="9">
    <location>
        <begin position="1"/>
        <end position="22"/>
    </location>
</feature>
<keyword evidence="3 8" id="KW-0699">rRNA-binding</keyword>
<dbReference type="GO" id="GO:0003735">
    <property type="term" value="F:structural constituent of ribosome"/>
    <property type="evidence" value="ECO:0007669"/>
    <property type="project" value="InterPro"/>
</dbReference>
<dbReference type="EMBL" id="JACHIA010000002">
    <property type="protein sequence ID" value="MBB6069530.1"/>
    <property type="molecule type" value="Genomic_DNA"/>
</dbReference>
<proteinExistence type="inferred from homology"/>
<evidence type="ECO:0000256" key="4">
    <source>
        <dbReference type="ARBA" id="ARBA00022884"/>
    </source>
</evidence>
<keyword evidence="4 8" id="KW-0694">RNA-binding</keyword>
<dbReference type="InterPro" id="IPR036510">
    <property type="entry name" value="Ribosomal_bS20_sf"/>
</dbReference>
<reference evidence="10 11" key="1">
    <citation type="submission" date="2020-08" db="EMBL/GenBank/DDBJ databases">
        <title>Genomic Encyclopedia of Type Strains, Phase IV (KMG-IV): sequencing the most valuable type-strain genomes for metagenomic binning, comparative biology and taxonomic classification.</title>
        <authorList>
            <person name="Goeker M."/>
        </authorList>
    </citation>
    <scope>NUCLEOTIDE SEQUENCE [LARGE SCALE GENOMIC DNA]</scope>
    <source>
        <strain evidence="10 11">DSM 29007</strain>
    </source>
</reference>
<dbReference type="GO" id="GO:0070181">
    <property type="term" value="F:small ribosomal subunit rRNA binding"/>
    <property type="evidence" value="ECO:0007669"/>
    <property type="project" value="TreeGrafter"/>
</dbReference>
<dbReference type="FunFam" id="1.20.58.110:FF:000001">
    <property type="entry name" value="30S ribosomal protein S20"/>
    <property type="match status" value="1"/>
</dbReference>
<evidence type="ECO:0000256" key="1">
    <source>
        <dbReference type="ARBA" id="ARBA00003134"/>
    </source>
</evidence>
<dbReference type="SUPFAM" id="SSF46992">
    <property type="entry name" value="Ribosomal protein S20"/>
    <property type="match status" value="1"/>
</dbReference>
<sequence length="84" mass="9409">MPNVKSAEKRMRTNEVRAERNRQFRSRLRTALKKVRAATTAADATPAFREAASLLDRAARKRIIHPNKAARAKSRLTVKIAALG</sequence>
<dbReference type="GO" id="GO:0006412">
    <property type="term" value="P:translation"/>
    <property type="evidence" value="ECO:0007669"/>
    <property type="project" value="UniProtKB-UniRule"/>
</dbReference>
<comment type="caution">
    <text evidence="10">The sequence shown here is derived from an EMBL/GenBank/DDBJ whole genome shotgun (WGS) entry which is preliminary data.</text>
</comment>
<evidence type="ECO:0000313" key="10">
    <source>
        <dbReference type="EMBL" id="MBB6069530.1"/>
    </source>
</evidence>